<evidence type="ECO:0000313" key="8">
    <source>
        <dbReference type="Proteomes" id="UP000278627"/>
    </source>
</evidence>
<dbReference type="GO" id="GO:0016042">
    <property type="term" value="P:lipid catabolic process"/>
    <property type="evidence" value="ECO:0007669"/>
    <property type="project" value="UniProtKB-KW"/>
</dbReference>
<dbReference type="PANTHER" id="PTHR10272">
    <property type="entry name" value="PLATELET-ACTIVATING FACTOR ACETYLHYDROLASE"/>
    <property type="match status" value="1"/>
</dbReference>
<comment type="catalytic activity">
    <reaction evidence="5">
        <text>a 1-O-alkyl-2-acetyl-sn-glycero-3-phosphocholine + H2O = a 1-O-alkyl-sn-glycero-3-phosphocholine + acetate + H(+)</text>
        <dbReference type="Rhea" id="RHEA:17777"/>
        <dbReference type="ChEBI" id="CHEBI:15377"/>
        <dbReference type="ChEBI" id="CHEBI:15378"/>
        <dbReference type="ChEBI" id="CHEBI:30089"/>
        <dbReference type="ChEBI" id="CHEBI:30909"/>
        <dbReference type="ChEBI" id="CHEBI:36707"/>
        <dbReference type="EC" id="3.1.1.47"/>
    </reaction>
</comment>
<gene>
    <name evidence="7" type="ORF">BPAG_LOCUS11653</name>
</gene>
<keyword evidence="4 5" id="KW-0443">Lipid metabolism</keyword>
<reference evidence="9" key="1">
    <citation type="submission" date="2017-02" db="UniProtKB">
        <authorList>
            <consortium name="WormBaseParasite"/>
        </authorList>
    </citation>
    <scope>IDENTIFICATION</scope>
</reference>
<keyword evidence="2 5" id="KW-0378">Hydrolase</keyword>
<dbReference type="AlphaFoldDB" id="A0A0N4TSL2"/>
<dbReference type="GO" id="GO:0003847">
    <property type="term" value="F:1-alkyl-2-acetylglycerophosphocholine esterase activity"/>
    <property type="evidence" value="ECO:0007669"/>
    <property type="project" value="UniProtKB-UniRule"/>
</dbReference>
<dbReference type="InterPro" id="IPR016715">
    <property type="entry name" value="PAF_acetylhydro_eukaryote"/>
</dbReference>
<evidence type="ECO:0000256" key="1">
    <source>
        <dbReference type="ARBA" id="ARBA00013201"/>
    </source>
</evidence>
<reference evidence="7 8" key="2">
    <citation type="submission" date="2018-11" db="EMBL/GenBank/DDBJ databases">
        <authorList>
            <consortium name="Pathogen Informatics"/>
        </authorList>
    </citation>
    <scope>NUCLEOTIDE SEQUENCE [LARGE SCALE GENOMIC DNA]</scope>
</reference>
<dbReference type="Pfam" id="PF03403">
    <property type="entry name" value="PAF-AH_p_II"/>
    <property type="match status" value="1"/>
</dbReference>
<feature type="active site" description="Nucleophile" evidence="6">
    <location>
        <position position="282"/>
    </location>
</feature>
<evidence type="ECO:0000256" key="5">
    <source>
        <dbReference type="PIRNR" id="PIRNR018169"/>
    </source>
</evidence>
<dbReference type="PANTHER" id="PTHR10272:SF0">
    <property type="entry name" value="PLATELET-ACTIVATING FACTOR ACETYLHYDROLASE"/>
    <property type="match status" value="1"/>
</dbReference>
<name>A0A0N4TSL2_BRUPA</name>
<keyword evidence="8" id="KW-1185">Reference proteome</keyword>
<dbReference type="InterPro" id="IPR029058">
    <property type="entry name" value="AB_hydrolase_fold"/>
</dbReference>
<dbReference type="Gene3D" id="3.40.50.1820">
    <property type="entry name" value="alpha/beta hydrolase"/>
    <property type="match status" value="1"/>
</dbReference>
<accession>A0A0N4TSL2</accession>
<dbReference type="PIRSF" id="PIRSF018169">
    <property type="entry name" value="PAF_acetylhydrolase"/>
    <property type="match status" value="1"/>
</dbReference>
<evidence type="ECO:0000256" key="3">
    <source>
        <dbReference type="ARBA" id="ARBA00022963"/>
    </source>
</evidence>
<protein>
    <recommendedName>
        <fullName evidence="1 5">1-alkyl-2-acetylglycerophosphocholine esterase</fullName>
        <ecNumber evidence="1 5">3.1.1.47</ecNumber>
    </recommendedName>
</protein>
<dbReference type="WBParaSite" id="BPAG_0001169101-mRNA-1">
    <property type="protein sequence ID" value="BPAG_0001169101-mRNA-1"/>
    <property type="gene ID" value="BPAG_0001169101"/>
</dbReference>
<evidence type="ECO:0000256" key="2">
    <source>
        <dbReference type="ARBA" id="ARBA00022801"/>
    </source>
</evidence>
<dbReference type="Proteomes" id="UP000278627">
    <property type="component" value="Unassembled WGS sequence"/>
</dbReference>
<evidence type="ECO:0000256" key="4">
    <source>
        <dbReference type="ARBA" id="ARBA00023098"/>
    </source>
</evidence>
<proteinExistence type="predicted"/>
<dbReference type="SUPFAM" id="SSF53474">
    <property type="entry name" value="alpha/beta-Hydrolases"/>
    <property type="match status" value="1"/>
</dbReference>
<sequence length="437" mass="49607">MRYFAMVKKLLCCKQSKADHILNITFSIIMGISTSMQKDSIVLSCYGSGKFDVGCAEIMISDSDSASGDDIGILLTIYYPCDSATKSDEQSEHPLWLPREEYLDGLADYRNSSSRWMHFIHRWFVGEKRIPARRHLALNKSIANYPVLIFSHGLSACRHFYSVYCSSLASHGYIVAAIEHRDCSACWTYKYETNEKTGEKIEVPVKIRKLMPTDDEFQLRNGQLHKRVAECIKTLHVLEELNLGQFSSDQQIGKKLLLGNDFEWSQFKDHLDMDRVFIAGHSFGGATAIAAAAISPTGFKAAVILDGWMFSIERELLTRVYQPILFMNAENFQWEANVKDMLQVTENSKRGILLTFNEALHHCFTDFPLLIPEILCRWFGIQSLHDPVQIIEAVIELTVHFLKSYDEDPHVALNLLKFENIITLGAKFASQAPALST</sequence>
<evidence type="ECO:0000313" key="7">
    <source>
        <dbReference type="EMBL" id="VDN92839.1"/>
    </source>
</evidence>
<organism evidence="9">
    <name type="scientific">Brugia pahangi</name>
    <name type="common">Filarial nematode worm</name>
    <dbReference type="NCBI Taxonomy" id="6280"/>
    <lineage>
        <taxon>Eukaryota</taxon>
        <taxon>Metazoa</taxon>
        <taxon>Ecdysozoa</taxon>
        <taxon>Nematoda</taxon>
        <taxon>Chromadorea</taxon>
        <taxon>Rhabditida</taxon>
        <taxon>Spirurina</taxon>
        <taxon>Spiruromorpha</taxon>
        <taxon>Filarioidea</taxon>
        <taxon>Onchocercidae</taxon>
        <taxon>Brugia</taxon>
    </lineage>
</organism>
<dbReference type="EMBL" id="UZAD01013241">
    <property type="protein sequence ID" value="VDN92839.1"/>
    <property type="molecule type" value="Genomic_DNA"/>
</dbReference>
<evidence type="ECO:0000313" key="9">
    <source>
        <dbReference type="WBParaSite" id="BPAG_0001169101-mRNA-1"/>
    </source>
</evidence>
<evidence type="ECO:0000256" key="6">
    <source>
        <dbReference type="PIRSR" id="PIRSR018169-1"/>
    </source>
</evidence>
<keyword evidence="3 5" id="KW-0442">Lipid degradation</keyword>
<feature type="active site" description="Charge relay system" evidence="6">
    <location>
        <position position="361"/>
    </location>
</feature>
<feature type="active site" description="Charge relay system" evidence="6">
    <location>
        <position position="306"/>
    </location>
</feature>
<dbReference type="STRING" id="6280.A0A0N4TSL2"/>
<dbReference type="EC" id="3.1.1.47" evidence="1 5"/>